<name>A0A2J6PLN0_9HELO</name>
<proteinExistence type="predicted"/>
<evidence type="ECO:0000313" key="2">
    <source>
        <dbReference type="Proteomes" id="UP000235672"/>
    </source>
</evidence>
<protein>
    <recommendedName>
        <fullName evidence="3">Heterokaryon incompatibility domain-containing protein</fullName>
    </recommendedName>
</protein>
<accession>A0A2J6PLN0</accession>
<dbReference type="Proteomes" id="UP000235672">
    <property type="component" value="Unassembled WGS sequence"/>
</dbReference>
<gene>
    <name evidence="1" type="ORF">NA56DRAFT_357951</name>
</gene>
<dbReference type="PANTHER" id="PTHR39596:SF4">
    <property type="entry name" value="HET DOMAIN PROTEIN (AFU_ORTHOLOGUE AFUA_3G03140)-RELATED"/>
    <property type="match status" value="1"/>
</dbReference>
<reference evidence="1 2" key="1">
    <citation type="submission" date="2016-05" db="EMBL/GenBank/DDBJ databases">
        <title>A degradative enzymes factory behind the ericoid mycorrhizal symbiosis.</title>
        <authorList>
            <consortium name="DOE Joint Genome Institute"/>
            <person name="Martino E."/>
            <person name="Morin E."/>
            <person name="Grelet G."/>
            <person name="Kuo A."/>
            <person name="Kohler A."/>
            <person name="Daghino S."/>
            <person name="Barry K."/>
            <person name="Choi C."/>
            <person name="Cichocki N."/>
            <person name="Clum A."/>
            <person name="Copeland A."/>
            <person name="Hainaut M."/>
            <person name="Haridas S."/>
            <person name="Labutti K."/>
            <person name="Lindquist E."/>
            <person name="Lipzen A."/>
            <person name="Khouja H.-R."/>
            <person name="Murat C."/>
            <person name="Ohm R."/>
            <person name="Olson A."/>
            <person name="Spatafora J."/>
            <person name="Veneault-Fourrey C."/>
            <person name="Henrissat B."/>
            <person name="Grigoriev I."/>
            <person name="Martin F."/>
            <person name="Perotto S."/>
        </authorList>
    </citation>
    <scope>NUCLEOTIDE SEQUENCE [LARGE SCALE GENOMIC DNA]</scope>
    <source>
        <strain evidence="1 2">UAMH 7357</strain>
    </source>
</reference>
<sequence length="478" mass="53730">MRPCSVIDYHDAVIQAAICVSLATVKLQRIACALGGMKIEDQSAHAPPCLGHCVRLFWDENSFRNVTGGRAVSIEERNSSQIRYVTASDRTLAISHVWSHGQGGRPEEVFTGFNTCLHNRYCSIARSIGCNSYWMDTPCIPGHHDNKDLRKEAIDKINEIFATSKVTLESIFAALLVCDWNIRAWTLLEAMRGRRNIHLLFKDDKILPFKQILDTVLQEGSIDLAILFCTAQHLIPFQLAPNNNVNPYNRRLNGGYINVEEAGCLLNHRYATRPGDGVVIWSLMCEEKASYSPTEFWKTRIDRILNTGFLMSSVPRIGDSEDIPGFNWAPARPDLQAPSSANGDTEARYHSFDGEGSSAGVITERGLQANWATCIIKEHSKIGRISNRISALSRRRTPTQIQKIVDKYLKDYRMGALLRPMPENLSGTTVQYRGDANGTLLAMVGLNDRGQTWHWRGIWEWDEDDPLPDFREAAVLLV</sequence>
<evidence type="ECO:0008006" key="3">
    <source>
        <dbReference type="Google" id="ProtNLM"/>
    </source>
</evidence>
<dbReference type="OrthoDB" id="3499582at2759"/>
<keyword evidence="2" id="KW-1185">Reference proteome</keyword>
<dbReference type="AlphaFoldDB" id="A0A2J6PLN0"/>
<evidence type="ECO:0000313" key="1">
    <source>
        <dbReference type="EMBL" id="PMD14923.1"/>
    </source>
</evidence>
<organism evidence="1 2">
    <name type="scientific">Hyaloscypha hepaticicola</name>
    <dbReference type="NCBI Taxonomy" id="2082293"/>
    <lineage>
        <taxon>Eukaryota</taxon>
        <taxon>Fungi</taxon>
        <taxon>Dikarya</taxon>
        <taxon>Ascomycota</taxon>
        <taxon>Pezizomycotina</taxon>
        <taxon>Leotiomycetes</taxon>
        <taxon>Helotiales</taxon>
        <taxon>Hyaloscyphaceae</taxon>
        <taxon>Hyaloscypha</taxon>
    </lineage>
</organism>
<dbReference type="EMBL" id="KZ613517">
    <property type="protein sequence ID" value="PMD14923.1"/>
    <property type="molecule type" value="Genomic_DNA"/>
</dbReference>
<dbReference type="PANTHER" id="PTHR39596">
    <property type="match status" value="1"/>
</dbReference>
<dbReference type="STRING" id="1745343.A0A2J6PLN0"/>